<evidence type="ECO:0000313" key="3">
    <source>
        <dbReference type="Proteomes" id="UP000054498"/>
    </source>
</evidence>
<evidence type="ECO:0000256" key="1">
    <source>
        <dbReference type="SAM" id="SignalP"/>
    </source>
</evidence>
<accession>A0A0D2NBM5</accession>
<proteinExistence type="predicted"/>
<keyword evidence="1" id="KW-0732">Signal</keyword>
<protein>
    <submittedName>
        <fullName evidence="2">Uncharacterized protein</fullName>
    </submittedName>
</protein>
<keyword evidence="3" id="KW-1185">Reference proteome</keyword>
<dbReference type="AlphaFoldDB" id="A0A0D2NBM5"/>
<dbReference type="GeneID" id="25737953"/>
<organism evidence="2 3">
    <name type="scientific">Monoraphidium neglectum</name>
    <dbReference type="NCBI Taxonomy" id="145388"/>
    <lineage>
        <taxon>Eukaryota</taxon>
        <taxon>Viridiplantae</taxon>
        <taxon>Chlorophyta</taxon>
        <taxon>core chlorophytes</taxon>
        <taxon>Chlorophyceae</taxon>
        <taxon>CS clade</taxon>
        <taxon>Sphaeropleales</taxon>
        <taxon>Selenastraceae</taxon>
        <taxon>Monoraphidium</taxon>
    </lineage>
</organism>
<evidence type="ECO:0000313" key="2">
    <source>
        <dbReference type="EMBL" id="KIZ02881.1"/>
    </source>
</evidence>
<dbReference type="OrthoDB" id="558816at2759"/>
<feature type="chain" id="PRO_5002265335" evidence="1">
    <location>
        <begin position="24"/>
        <end position="186"/>
    </location>
</feature>
<dbReference type="KEGG" id="mng:MNEG_5076"/>
<dbReference type="EMBL" id="KK100958">
    <property type="protein sequence ID" value="KIZ02881.1"/>
    <property type="molecule type" value="Genomic_DNA"/>
</dbReference>
<name>A0A0D2NBM5_9CHLO</name>
<gene>
    <name evidence="2" type="ORF">MNEG_5076</name>
</gene>
<feature type="signal peptide" evidence="1">
    <location>
        <begin position="1"/>
        <end position="23"/>
    </location>
</feature>
<reference evidence="2 3" key="1">
    <citation type="journal article" date="2013" name="BMC Genomics">
        <title>Reconstruction of the lipid metabolism for the microalga Monoraphidium neglectum from its genome sequence reveals characteristics suitable for biofuel production.</title>
        <authorList>
            <person name="Bogen C."/>
            <person name="Al-Dilaimi A."/>
            <person name="Albersmeier A."/>
            <person name="Wichmann J."/>
            <person name="Grundmann M."/>
            <person name="Rupp O."/>
            <person name="Lauersen K.J."/>
            <person name="Blifernez-Klassen O."/>
            <person name="Kalinowski J."/>
            <person name="Goesmann A."/>
            <person name="Mussgnug J.H."/>
            <person name="Kruse O."/>
        </authorList>
    </citation>
    <scope>NUCLEOTIDE SEQUENCE [LARGE SCALE GENOMIC DNA]</scope>
    <source>
        <strain evidence="2 3">SAG 48.87</strain>
    </source>
</reference>
<sequence length="186" mass="19666">MARFFVGLLALLALGCLVHQATAVDGGSFCKYVDRRKVQLRLRALFNGASGPPSLYFSTLNQLAKTNNWICKACGRGTDKVIAIPGNTTTTIDTLYPGFGQCFCEPGFGAWSYTIGRTSTTTPLVVANPGKTLQGIGCSKCPNGVRGPNTYNGSTIDTTVGPYNSATNTWTQTRCACRVTATGASC</sequence>
<dbReference type="RefSeq" id="XP_013901900.1">
    <property type="nucleotide sequence ID" value="XM_014046446.1"/>
</dbReference>
<dbReference type="Proteomes" id="UP000054498">
    <property type="component" value="Unassembled WGS sequence"/>
</dbReference>